<keyword evidence="3" id="KW-1185">Reference proteome</keyword>
<evidence type="ECO:0000313" key="2">
    <source>
        <dbReference type="EMBL" id="MBF4160352.1"/>
    </source>
</evidence>
<feature type="chain" id="PRO_5038095386" evidence="1">
    <location>
        <begin position="36"/>
        <end position="367"/>
    </location>
</feature>
<sequence>MKQPFTRTVRRLAIATTAVTAATGMALALAAPAQAARPTAAEKQSVRWLGGQLTDGVMHNDQYDFDDIGLTLDAGLALAALDKRPADVEAIQSALGDDIEGYTTYNGDVYAGSVAKALAFTTVSGGDYTDVGGVNLRHRLHQLVIREGSSTGRIADHSDGTDYANTIGQAFAVQGLSLSDSGQAKKVIRFLLKQQCDTGYFRLQFNDDKDAKNQGCGGPGTNTPSVDVTALAVIALQDTHQMGKQVRSAQQHAVAWLLSQQGSDGSFAGAPPTDSANTNSTGLASWALGSSGVCRPARQAAVWVRGLEVPPNDDSALADETGAIAYDAAAYQAGESDGITTATRDQWRRASAQAAPALRYLRRSNCA</sequence>
<dbReference type="PANTHER" id="PTHR10559">
    <property type="entry name" value="TRANSCOBALAMIN-1/GASTRIC INTRINSIC FACTOR"/>
    <property type="match status" value="1"/>
</dbReference>
<dbReference type="Gene3D" id="1.50.10.20">
    <property type="match status" value="1"/>
</dbReference>
<dbReference type="InterPro" id="IPR008930">
    <property type="entry name" value="Terpenoid_cyclase/PrenylTrfase"/>
</dbReference>
<dbReference type="Proteomes" id="UP000656804">
    <property type="component" value="Unassembled WGS sequence"/>
</dbReference>
<evidence type="ECO:0000313" key="3">
    <source>
        <dbReference type="Proteomes" id="UP000656804"/>
    </source>
</evidence>
<dbReference type="PROSITE" id="PS51318">
    <property type="entry name" value="TAT"/>
    <property type="match status" value="1"/>
</dbReference>
<dbReference type="RefSeq" id="WP_194501594.1">
    <property type="nucleotide sequence ID" value="NZ_JADIVZ010000001.1"/>
</dbReference>
<reference evidence="2" key="1">
    <citation type="submission" date="2020-11" db="EMBL/GenBank/DDBJ databases">
        <title>Nocardioides sp. CBS4Y-1, whole genome shotgun sequence.</title>
        <authorList>
            <person name="Tuo L."/>
        </authorList>
    </citation>
    <scope>NUCLEOTIDE SEQUENCE</scope>
    <source>
        <strain evidence="2">CBS4Y-1</strain>
    </source>
</reference>
<accession>A0A930UYB4</accession>
<protein>
    <submittedName>
        <fullName evidence="2">Terpene cyclase/mutase family protein</fullName>
    </submittedName>
</protein>
<proteinExistence type="predicted"/>
<evidence type="ECO:0000256" key="1">
    <source>
        <dbReference type="SAM" id="SignalP"/>
    </source>
</evidence>
<name>A0A930UYB4_9ACTN</name>
<dbReference type="InterPro" id="IPR006311">
    <property type="entry name" value="TAT_signal"/>
</dbReference>
<dbReference type="PANTHER" id="PTHR10559:SF18">
    <property type="entry name" value="TRANSCOBALAMIN II"/>
    <property type="match status" value="1"/>
</dbReference>
<comment type="caution">
    <text evidence="2">The sequence shown here is derived from an EMBL/GenBank/DDBJ whole genome shotgun (WGS) entry which is preliminary data.</text>
</comment>
<organism evidence="2 3">
    <name type="scientific">Nocardioides acrostichi</name>
    <dbReference type="NCBI Taxonomy" id="2784339"/>
    <lineage>
        <taxon>Bacteria</taxon>
        <taxon>Bacillati</taxon>
        <taxon>Actinomycetota</taxon>
        <taxon>Actinomycetes</taxon>
        <taxon>Propionibacteriales</taxon>
        <taxon>Nocardioidaceae</taxon>
        <taxon>Nocardioides</taxon>
    </lineage>
</organism>
<dbReference type="EMBL" id="JADIVZ010000001">
    <property type="protein sequence ID" value="MBF4160352.1"/>
    <property type="molecule type" value="Genomic_DNA"/>
</dbReference>
<dbReference type="SUPFAM" id="SSF48239">
    <property type="entry name" value="Terpenoid cyclases/Protein prenyltransferases"/>
    <property type="match status" value="1"/>
</dbReference>
<keyword evidence="1" id="KW-0732">Signal</keyword>
<feature type="signal peptide" evidence="1">
    <location>
        <begin position="1"/>
        <end position="35"/>
    </location>
</feature>
<gene>
    <name evidence="2" type="ORF">ISG29_01530</name>
</gene>
<dbReference type="AlphaFoldDB" id="A0A930UYB4"/>
<dbReference type="InterPro" id="IPR051588">
    <property type="entry name" value="Cobalamin_Transport"/>
</dbReference>